<dbReference type="KEGG" id="beq:BEWA_012230"/>
<dbReference type="eggNOG" id="ENOG502SVVG">
    <property type="taxonomic scope" value="Eukaryota"/>
</dbReference>
<dbReference type="Proteomes" id="UP000031512">
    <property type="component" value="Unassembled WGS sequence"/>
</dbReference>
<dbReference type="AlphaFoldDB" id="L1LBL7"/>
<organism evidence="2 3">
    <name type="scientific">Theileria equi strain WA</name>
    <dbReference type="NCBI Taxonomy" id="1537102"/>
    <lineage>
        <taxon>Eukaryota</taxon>
        <taxon>Sar</taxon>
        <taxon>Alveolata</taxon>
        <taxon>Apicomplexa</taxon>
        <taxon>Aconoidasida</taxon>
        <taxon>Piroplasmida</taxon>
        <taxon>Theileriidae</taxon>
        <taxon>Theileria</taxon>
    </lineage>
</organism>
<feature type="transmembrane region" description="Helical" evidence="1">
    <location>
        <begin position="125"/>
        <end position="143"/>
    </location>
</feature>
<keyword evidence="1" id="KW-0472">Membrane</keyword>
<keyword evidence="1" id="KW-0812">Transmembrane</keyword>
<sequence>MLPLLPVILILVIASSNIFKPFFSRKLVHIGCGLVLASINYPHGSTKYAVIFIAVAAIIVSVLKPFKFGQKNDIGIISYNLVILAFVLAKQPIRILLPMFIVDPVAGIIGKTVKSPRWCHTKTVAGTAAAAISAYITLYYVRIQSHRILLSIILALIEGGLKYYDNIGITSVIAGYYFLSQKMNWVTITH</sequence>
<reference evidence="2 3" key="1">
    <citation type="journal article" date="2012" name="BMC Genomics">
        <title>Comparative genomic analysis and phylogenetic position of Theileria equi.</title>
        <authorList>
            <person name="Kappmeyer L.S."/>
            <person name="Thiagarajan M."/>
            <person name="Herndon D.R."/>
            <person name="Ramsay J.D."/>
            <person name="Caler E."/>
            <person name="Djikeng A."/>
            <person name="Gillespie J.J."/>
            <person name="Lau A.O."/>
            <person name="Roalson E.H."/>
            <person name="Silva J.C."/>
            <person name="Silva M.G."/>
            <person name="Suarez C.E."/>
            <person name="Ueti M.W."/>
            <person name="Nene V.M."/>
            <person name="Mealey R.H."/>
            <person name="Knowles D.P."/>
            <person name="Brayton K.A."/>
        </authorList>
    </citation>
    <scope>NUCLEOTIDE SEQUENCE [LARGE SCALE GENOMIC DNA]</scope>
    <source>
        <strain evidence="2 3">WA</strain>
    </source>
</reference>
<protein>
    <submittedName>
        <fullName evidence="2">Membrane protein, putative</fullName>
    </submittedName>
</protein>
<evidence type="ECO:0000256" key="1">
    <source>
        <dbReference type="SAM" id="Phobius"/>
    </source>
</evidence>
<comment type="caution">
    <text evidence="2">The sequence shown here is derived from an EMBL/GenBank/DDBJ whole genome shotgun (WGS) entry which is preliminary data.</text>
</comment>
<proteinExistence type="predicted"/>
<dbReference type="VEuPathDB" id="PiroplasmaDB:BEWA_012230"/>
<dbReference type="RefSeq" id="XP_004832116.1">
    <property type="nucleotide sequence ID" value="XM_004832059.1"/>
</dbReference>
<evidence type="ECO:0000313" key="3">
    <source>
        <dbReference type="Proteomes" id="UP000031512"/>
    </source>
</evidence>
<accession>L1LBL7</accession>
<keyword evidence="1" id="KW-1133">Transmembrane helix</keyword>
<feature type="transmembrane region" description="Helical" evidence="1">
    <location>
        <begin position="48"/>
        <end position="66"/>
    </location>
</feature>
<dbReference type="OrthoDB" id="419290at2759"/>
<gene>
    <name evidence="2" type="ORF">BEWA_012230</name>
</gene>
<name>L1LBL7_THEEQ</name>
<dbReference type="EMBL" id="ACOU01000004">
    <property type="protein sequence ID" value="EKX72664.1"/>
    <property type="molecule type" value="Genomic_DNA"/>
</dbReference>
<dbReference type="GeneID" id="15804299"/>
<feature type="transmembrane region" description="Helical" evidence="1">
    <location>
        <begin position="73"/>
        <end position="89"/>
    </location>
</feature>
<evidence type="ECO:0000313" key="2">
    <source>
        <dbReference type="EMBL" id="EKX72664.1"/>
    </source>
</evidence>
<keyword evidence="3" id="KW-1185">Reference proteome</keyword>